<dbReference type="NCBIfam" id="TIGR01216">
    <property type="entry name" value="ATP_synt_epsi"/>
    <property type="match status" value="1"/>
</dbReference>
<dbReference type="GO" id="GO:0005524">
    <property type="term" value="F:ATP binding"/>
    <property type="evidence" value="ECO:0007669"/>
    <property type="project" value="UniProtKB-UniRule"/>
</dbReference>
<comment type="function">
    <text evidence="9">Produces ATP from ADP in the presence of a proton gradient across the membrane.</text>
</comment>
<dbReference type="Gene3D" id="2.60.15.10">
    <property type="entry name" value="F0F1 ATP synthase delta/epsilon subunit, N-terminal"/>
    <property type="match status" value="1"/>
</dbReference>
<evidence type="ECO:0000256" key="9">
    <source>
        <dbReference type="HAMAP-Rule" id="MF_00530"/>
    </source>
</evidence>
<dbReference type="InterPro" id="IPR001469">
    <property type="entry name" value="ATP_synth_F1_dsu/esu"/>
</dbReference>
<name>A0A1T4MUZ7_9FIRM</name>
<dbReference type="EMBL" id="FUWW01000016">
    <property type="protein sequence ID" value="SJZ70721.1"/>
    <property type="molecule type" value="Genomic_DNA"/>
</dbReference>
<evidence type="ECO:0000256" key="7">
    <source>
        <dbReference type="ARBA" id="ARBA00023196"/>
    </source>
</evidence>
<keyword evidence="7 9" id="KW-0139">CF(1)</keyword>
<feature type="domain" description="ATP synthase epsilon subunit C-terminal" evidence="11">
    <location>
        <begin position="88"/>
        <end position="131"/>
    </location>
</feature>
<evidence type="ECO:0000256" key="4">
    <source>
        <dbReference type="ARBA" id="ARBA00022475"/>
    </source>
</evidence>
<evidence type="ECO:0000259" key="11">
    <source>
        <dbReference type="Pfam" id="PF00401"/>
    </source>
</evidence>
<dbReference type="InterPro" id="IPR020546">
    <property type="entry name" value="ATP_synth_F1_dsu/esu_N"/>
</dbReference>
<dbReference type="Gene3D" id="1.20.5.440">
    <property type="entry name" value="ATP synthase delta/epsilon subunit, C-terminal domain"/>
    <property type="match status" value="1"/>
</dbReference>
<protein>
    <recommendedName>
        <fullName evidence="9">ATP synthase epsilon chain</fullName>
    </recommendedName>
    <alternativeName>
        <fullName evidence="9">ATP synthase F1 sector epsilon subunit</fullName>
    </alternativeName>
    <alternativeName>
        <fullName evidence="9">F-ATPase epsilon subunit</fullName>
    </alternativeName>
</protein>
<dbReference type="GO" id="GO:0005886">
    <property type="term" value="C:plasma membrane"/>
    <property type="evidence" value="ECO:0007669"/>
    <property type="project" value="UniProtKB-SubCell"/>
</dbReference>
<proteinExistence type="inferred from homology"/>
<feature type="domain" description="ATP synthase F1 complex delta/epsilon subunit N-terminal" evidence="12">
    <location>
        <begin position="4"/>
        <end position="81"/>
    </location>
</feature>
<keyword evidence="5 9" id="KW-0406">Ion transport</keyword>
<dbReference type="OrthoDB" id="9804110at2"/>
<gene>
    <name evidence="9" type="primary">atpC</name>
    <name evidence="13" type="ORF">SAMN02745114_01384</name>
</gene>
<comment type="subunit">
    <text evidence="9 10">F-type ATPases have 2 components, CF(1) - the catalytic core - and CF(0) - the membrane proton channel. CF(1) has five subunits: alpha(3), beta(3), gamma(1), delta(1), epsilon(1). CF(0) has three main subunits: a, b and c.</text>
</comment>
<comment type="subcellular location">
    <subcellularLocation>
        <location evidence="1 9">Cell membrane</location>
        <topology evidence="1 9">Peripheral membrane protein</topology>
    </subcellularLocation>
</comment>
<keyword evidence="14" id="KW-1185">Reference proteome</keyword>
<dbReference type="InterPro" id="IPR036794">
    <property type="entry name" value="ATP_F1_dsu/esu_C_sf"/>
</dbReference>
<sequence>MNTFKLKIVASNRIFFDGEAQSLVVPVAEEGFCGFLANHENTVAPIEFGEMKFTDAEGKVTEAFVGSGFLEFFDNRANLVCISAELPEEIDKRRAQEAAERAEEELRQQHSLDEYYQIQANLSRAMERLKIKNKHQI</sequence>
<evidence type="ECO:0000256" key="6">
    <source>
        <dbReference type="ARBA" id="ARBA00023136"/>
    </source>
</evidence>
<evidence type="ECO:0000259" key="12">
    <source>
        <dbReference type="Pfam" id="PF02823"/>
    </source>
</evidence>
<comment type="similarity">
    <text evidence="2 9 10">Belongs to the ATPase epsilon chain family.</text>
</comment>
<dbReference type="PANTHER" id="PTHR13822:SF10">
    <property type="entry name" value="ATP SYNTHASE EPSILON CHAIN, CHLOROPLASTIC"/>
    <property type="match status" value="1"/>
</dbReference>
<dbReference type="HAMAP" id="MF_00530">
    <property type="entry name" value="ATP_synth_epsil_bac"/>
    <property type="match status" value="1"/>
</dbReference>
<keyword evidence="3 9" id="KW-0813">Transport</keyword>
<evidence type="ECO:0000256" key="2">
    <source>
        <dbReference type="ARBA" id="ARBA00005712"/>
    </source>
</evidence>
<dbReference type="InterPro" id="IPR020547">
    <property type="entry name" value="ATP_synth_F1_esu_C"/>
</dbReference>
<dbReference type="Pfam" id="PF00401">
    <property type="entry name" value="ATP-synt_DE"/>
    <property type="match status" value="1"/>
</dbReference>
<dbReference type="GO" id="GO:0045259">
    <property type="term" value="C:proton-transporting ATP synthase complex"/>
    <property type="evidence" value="ECO:0007669"/>
    <property type="project" value="UniProtKB-KW"/>
</dbReference>
<dbReference type="RefSeq" id="WP_078768847.1">
    <property type="nucleotide sequence ID" value="NZ_FUWW01000016.1"/>
</dbReference>
<evidence type="ECO:0000313" key="14">
    <source>
        <dbReference type="Proteomes" id="UP000190657"/>
    </source>
</evidence>
<keyword evidence="4 9" id="KW-1003">Cell membrane</keyword>
<dbReference type="SUPFAM" id="SSF46604">
    <property type="entry name" value="Epsilon subunit of F1F0-ATP synthase C-terminal domain"/>
    <property type="match status" value="1"/>
</dbReference>
<keyword evidence="9" id="KW-0375">Hydrogen ion transport</keyword>
<evidence type="ECO:0000256" key="1">
    <source>
        <dbReference type="ARBA" id="ARBA00004202"/>
    </source>
</evidence>
<dbReference type="SUPFAM" id="SSF51344">
    <property type="entry name" value="Epsilon subunit of F1F0-ATP synthase N-terminal domain"/>
    <property type="match status" value="1"/>
</dbReference>
<evidence type="ECO:0000256" key="8">
    <source>
        <dbReference type="ARBA" id="ARBA00023310"/>
    </source>
</evidence>
<dbReference type="Pfam" id="PF02823">
    <property type="entry name" value="ATP-synt_DE_N"/>
    <property type="match status" value="1"/>
</dbReference>
<dbReference type="GO" id="GO:0046933">
    <property type="term" value="F:proton-transporting ATP synthase activity, rotational mechanism"/>
    <property type="evidence" value="ECO:0007669"/>
    <property type="project" value="UniProtKB-UniRule"/>
</dbReference>
<organism evidence="13 14">
    <name type="scientific">Eubacterium coprostanoligenes</name>
    <dbReference type="NCBI Taxonomy" id="290054"/>
    <lineage>
        <taxon>Bacteria</taxon>
        <taxon>Bacillati</taxon>
        <taxon>Bacillota</taxon>
        <taxon>Clostridia</taxon>
        <taxon>Eubacteriales</taxon>
        <taxon>Eubacteriaceae</taxon>
        <taxon>Eubacterium</taxon>
    </lineage>
</organism>
<dbReference type="STRING" id="290054.SAMN02745114_01384"/>
<evidence type="ECO:0000256" key="3">
    <source>
        <dbReference type="ARBA" id="ARBA00022448"/>
    </source>
</evidence>
<dbReference type="AlphaFoldDB" id="A0A1T4MUZ7"/>
<evidence type="ECO:0000313" key="13">
    <source>
        <dbReference type="EMBL" id="SJZ70721.1"/>
    </source>
</evidence>
<dbReference type="PANTHER" id="PTHR13822">
    <property type="entry name" value="ATP SYNTHASE DELTA/EPSILON CHAIN"/>
    <property type="match status" value="1"/>
</dbReference>
<evidence type="ECO:0000256" key="10">
    <source>
        <dbReference type="RuleBase" id="RU003656"/>
    </source>
</evidence>
<dbReference type="InterPro" id="IPR036771">
    <property type="entry name" value="ATPsynth_dsu/esu_N"/>
</dbReference>
<keyword evidence="6 9" id="KW-0472">Membrane</keyword>
<dbReference type="Proteomes" id="UP000190657">
    <property type="component" value="Unassembled WGS sequence"/>
</dbReference>
<reference evidence="13 14" key="1">
    <citation type="submission" date="2017-02" db="EMBL/GenBank/DDBJ databases">
        <authorList>
            <person name="Peterson S.W."/>
        </authorList>
    </citation>
    <scope>NUCLEOTIDE SEQUENCE [LARGE SCALE GENOMIC DNA]</scope>
    <source>
        <strain evidence="13 14">ATCC 51222</strain>
    </source>
</reference>
<evidence type="ECO:0000256" key="5">
    <source>
        <dbReference type="ARBA" id="ARBA00023065"/>
    </source>
</evidence>
<accession>A0A1T4MUZ7</accession>
<dbReference type="CDD" id="cd12152">
    <property type="entry name" value="F1-ATPase_delta"/>
    <property type="match status" value="1"/>
</dbReference>
<keyword evidence="8 9" id="KW-0066">ATP synthesis</keyword>